<dbReference type="InterPro" id="IPR045865">
    <property type="entry name" value="ACT-like_dom_sf"/>
</dbReference>
<evidence type="ECO:0000259" key="1">
    <source>
        <dbReference type="PROSITE" id="PS51671"/>
    </source>
</evidence>
<protein>
    <submittedName>
        <fullName evidence="2">Acetolactate synthase 2 regulatory subunit</fullName>
    </submittedName>
</protein>
<dbReference type="Pfam" id="PF13710">
    <property type="entry name" value="ACT_5"/>
    <property type="match status" value="1"/>
</dbReference>
<dbReference type="STRING" id="368603.AYY16_18245"/>
<feature type="domain" description="ACT" evidence="1">
    <location>
        <begin position="5"/>
        <end position="80"/>
    </location>
</feature>
<evidence type="ECO:0000313" key="2">
    <source>
        <dbReference type="EMBL" id="OBU09386.1"/>
    </source>
</evidence>
<evidence type="ECO:0000313" key="3">
    <source>
        <dbReference type="Proteomes" id="UP000092247"/>
    </source>
</evidence>
<dbReference type="EMBL" id="LZEX01000010">
    <property type="protein sequence ID" value="OBU09386.1"/>
    <property type="molecule type" value="Genomic_DNA"/>
</dbReference>
<dbReference type="Gene3D" id="3.30.70.260">
    <property type="match status" value="1"/>
</dbReference>
<comment type="caution">
    <text evidence="2">The sequence shown here is derived from an EMBL/GenBank/DDBJ whole genome shotgun (WGS) entry which is preliminary data.</text>
</comment>
<dbReference type="InterPro" id="IPR002912">
    <property type="entry name" value="ACT_dom"/>
</dbReference>
<accession>A0A1B8HK64</accession>
<proteinExistence type="predicted"/>
<name>A0A1B8HK64_9GAMM</name>
<reference evidence="2 3" key="1">
    <citation type="submission" date="2016-06" db="EMBL/GenBank/DDBJ databases">
        <authorList>
            <person name="Kjaerup R.B."/>
            <person name="Dalgaard T.S."/>
            <person name="Juul-Madsen H.R."/>
        </authorList>
    </citation>
    <scope>NUCLEOTIDE SEQUENCE [LARGE SCALE GENOMIC DNA]</scope>
    <source>
        <strain evidence="2 3">GCSL-Mp3</strain>
    </source>
</reference>
<organism evidence="2 3">
    <name type="scientific">Morganella psychrotolerans</name>
    <dbReference type="NCBI Taxonomy" id="368603"/>
    <lineage>
        <taxon>Bacteria</taxon>
        <taxon>Pseudomonadati</taxon>
        <taxon>Pseudomonadota</taxon>
        <taxon>Gammaproteobacteria</taxon>
        <taxon>Enterobacterales</taxon>
        <taxon>Morganellaceae</taxon>
        <taxon>Morganella</taxon>
    </lineage>
</organism>
<sequence>MMMHQLAIQARSCPEILERVLRVVRHRGFNICAMKMDLAKGSEGDNVNIELTISSLRPLALLCTQLVKLADVADVEICTQKRENYQHISRAV</sequence>
<dbReference type="SUPFAM" id="SSF55021">
    <property type="entry name" value="ACT-like"/>
    <property type="match status" value="1"/>
</dbReference>
<dbReference type="AlphaFoldDB" id="A0A1B8HK64"/>
<gene>
    <name evidence="2" type="primary">ilvM</name>
    <name evidence="2" type="ORF">AYY17_18645</name>
</gene>
<dbReference type="RefSeq" id="WP_067422775.1">
    <property type="nucleotide sequence ID" value="NZ_CBCPID010000004.1"/>
</dbReference>
<dbReference type="Proteomes" id="UP000092247">
    <property type="component" value="Unassembled WGS sequence"/>
</dbReference>
<dbReference type="NCBIfam" id="NF008362">
    <property type="entry name" value="PRK11152.1"/>
    <property type="match status" value="1"/>
</dbReference>
<dbReference type="PROSITE" id="PS51671">
    <property type="entry name" value="ACT"/>
    <property type="match status" value="1"/>
</dbReference>